<reference evidence="9" key="2">
    <citation type="submission" date="2023-04" db="EMBL/GenBank/DDBJ databases">
        <authorList>
            <person name="Bruccoleri R.E."/>
            <person name="Oakeley E.J."/>
            <person name="Faust A.-M."/>
            <person name="Dessus-Babus S."/>
            <person name="Altorfer M."/>
            <person name="Burckhardt D."/>
            <person name="Oertli M."/>
            <person name="Naumann U."/>
            <person name="Petersen F."/>
            <person name="Wong J."/>
        </authorList>
    </citation>
    <scope>NUCLEOTIDE SEQUENCE</scope>
    <source>
        <strain evidence="9">GSM-AAB239-AS_SAM_17_03QT</strain>
        <tissue evidence="9">Leaf</tissue>
    </source>
</reference>
<evidence type="ECO:0000256" key="7">
    <source>
        <dbReference type="SAM" id="MobiDB-lite"/>
    </source>
</evidence>
<comment type="caution">
    <text evidence="9">The sequence shown here is derived from an EMBL/GenBank/DDBJ whole genome shotgun (WGS) entry which is preliminary data.</text>
</comment>
<gene>
    <name evidence="9" type="ORF">M6B38_137435</name>
</gene>
<dbReference type="SUPFAM" id="SSF53474">
    <property type="entry name" value="alpha/beta-Hydrolases"/>
    <property type="match status" value="1"/>
</dbReference>
<evidence type="ECO:0000313" key="9">
    <source>
        <dbReference type="EMBL" id="KAJ6814623.1"/>
    </source>
</evidence>
<dbReference type="PANTHER" id="PTHR31828:SF10">
    <property type="entry name" value="PHOSPHOLIPASE A1-IIDELTA"/>
    <property type="match status" value="1"/>
</dbReference>
<dbReference type="Gene3D" id="3.40.50.1820">
    <property type="entry name" value="alpha/beta hydrolase"/>
    <property type="match status" value="1"/>
</dbReference>
<protein>
    <recommendedName>
        <fullName evidence="6">Phospholipase A1</fullName>
        <ecNumber evidence="6">3.1.1.-</ecNumber>
    </recommendedName>
</protein>
<dbReference type="PANTHER" id="PTHR31828">
    <property type="entry name" value="PHOSPHOLIPASE A1-IIGAMMA"/>
    <property type="match status" value="1"/>
</dbReference>
<evidence type="ECO:0000256" key="1">
    <source>
        <dbReference type="ARBA" id="ARBA00003523"/>
    </source>
</evidence>
<evidence type="ECO:0000256" key="2">
    <source>
        <dbReference type="ARBA" id="ARBA00010701"/>
    </source>
</evidence>
<evidence type="ECO:0000256" key="5">
    <source>
        <dbReference type="ARBA" id="ARBA00023098"/>
    </source>
</evidence>
<dbReference type="EMBL" id="JANAVB010029617">
    <property type="protein sequence ID" value="KAJ6814623.1"/>
    <property type="molecule type" value="Genomic_DNA"/>
</dbReference>
<feature type="compositionally biased region" description="Acidic residues" evidence="7">
    <location>
        <begin position="169"/>
        <end position="180"/>
    </location>
</feature>
<evidence type="ECO:0000313" key="10">
    <source>
        <dbReference type="Proteomes" id="UP001140949"/>
    </source>
</evidence>
<dbReference type="InterPro" id="IPR029058">
    <property type="entry name" value="AB_hydrolase_fold"/>
</dbReference>
<dbReference type="Proteomes" id="UP001140949">
    <property type="component" value="Unassembled WGS sequence"/>
</dbReference>
<feature type="domain" description="Fungal lipase-type" evidence="8">
    <location>
        <begin position="139"/>
        <end position="308"/>
    </location>
</feature>
<dbReference type="Pfam" id="PF01764">
    <property type="entry name" value="Lipase_3"/>
    <property type="match status" value="1"/>
</dbReference>
<proteinExistence type="inferred from homology"/>
<name>A0AAX6FEI1_IRIPA</name>
<sequence length="451" mass="49538">MEEIVANSSSSPPSWAQLLGSDHWRGLLDPLDLSLRELVLRCGDFCQVTYDSFVSDVHSKYCGACRYGRRSLLEKTSFPFAADYSVSEFLYATSEVDLPASFLLFSLSREAWSKESNWLGFVAVSTDAAARAAGRREIYVAWRGTIRDLEWVNVLRPELVPIHSHSDNDNNDSNDDDDDDDHKPKVMKGWHTIYTSSDSKSPFTKTSARDQLLARIKQLVELHKHESLSVVCVGHSLGASLAVLSAYDIVDSGLSKTSGADQHFPVCAVVFGSPQVGNRAFAERLGGLPGLRVLHVKNKIDLIPLYPSPLLGYADTGTELVVDARKSPHLKDSRTPGDWHNLQGILHSVAGWNGERGGFELRVRRSLAIVNKSCDYLKDECMVPGSWWVEKNRGMVLGPDGEWEMAPPDEDDLPVPSYVITGTGADPTAAGAAGTDEPPAPAPLRRFCTII</sequence>
<feature type="region of interest" description="Disordered" evidence="7">
    <location>
        <begin position="163"/>
        <end position="186"/>
    </location>
</feature>
<keyword evidence="5 6" id="KW-0443">Lipid metabolism</keyword>
<dbReference type="GO" id="GO:0008970">
    <property type="term" value="F:phospholipase A1 activity"/>
    <property type="evidence" value="ECO:0007669"/>
    <property type="project" value="UniProtKB-UniRule"/>
</dbReference>
<accession>A0AAX6FEI1</accession>
<reference evidence="9" key="1">
    <citation type="journal article" date="2023" name="GigaByte">
        <title>Genome assembly of the bearded iris, Iris pallida Lam.</title>
        <authorList>
            <person name="Bruccoleri R.E."/>
            <person name="Oakeley E.J."/>
            <person name="Faust A.M.E."/>
            <person name="Altorfer M."/>
            <person name="Dessus-Babus S."/>
            <person name="Burckhardt D."/>
            <person name="Oertli M."/>
            <person name="Naumann U."/>
            <person name="Petersen F."/>
            <person name="Wong J."/>
        </authorList>
    </citation>
    <scope>NUCLEOTIDE SEQUENCE</scope>
    <source>
        <strain evidence="9">GSM-AAB239-AS_SAM_17_03QT</strain>
    </source>
</reference>
<dbReference type="InterPro" id="IPR033556">
    <property type="entry name" value="PLA"/>
</dbReference>
<evidence type="ECO:0000259" key="8">
    <source>
        <dbReference type="Pfam" id="PF01764"/>
    </source>
</evidence>
<dbReference type="GO" id="GO:0016042">
    <property type="term" value="P:lipid catabolic process"/>
    <property type="evidence" value="ECO:0007669"/>
    <property type="project" value="UniProtKB-UniRule"/>
</dbReference>
<dbReference type="FunFam" id="3.40.50.1820:FF:000065">
    <property type="entry name" value="Phospholipase A1-II 3"/>
    <property type="match status" value="1"/>
</dbReference>
<dbReference type="AlphaFoldDB" id="A0AAX6FEI1"/>
<organism evidence="9 10">
    <name type="scientific">Iris pallida</name>
    <name type="common">Sweet iris</name>
    <dbReference type="NCBI Taxonomy" id="29817"/>
    <lineage>
        <taxon>Eukaryota</taxon>
        <taxon>Viridiplantae</taxon>
        <taxon>Streptophyta</taxon>
        <taxon>Embryophyta</taxon>
        <taxon>Tracheophyta</taxon>
        <taxon>Spermatophyta</taxon>
        <taxon>Magnoliopsida</taxon>
        <taxon>Liliopsida</taxon>
        <taxon>Asparagales</taxon>
        <taxon>Iridaceae</taxon>
        <taxon>Iridoideae</taxon>
        <taxon>Irideae</taxon>
        <taxon>Iris</taxon>
    </lineage>
</organism>
<comment type="function">
    <text evidence="1 6">Acylhydrolase that catalyzes the hydrolysis of phospholipids at the sn-1 position.</text>
</comment>
<keyword evidence="4 6" id="KW-0442">Lipid degradation</keyword>
<evidence type="ECO:0000256" key="4">
    <source>
        <dbReference type="ARBA" id="ARBA00022963"/>
    </source>
</evidence>
<evidence type="ECO:0000256" key="6">
    <source>
        <dbReference type="RuleBase" id="RU367093"/>
    </source>
</evidence>
<evidence type="ECO:0000256" key="3">
    <source>
        <dbReference type="ARBA" id="ARBA00022801"/>
    </source>
</evidence>
<dbReference type="GO" id="GO:0005737">
    <property type="term" value="C:cytoplasm"/>
    <property type="evidence" value="ECO:0007669"/>
    <property type="project" value="UniProtKB-ARBA"/>
</dbReference>
<keyword evidence="3 6" id="KW-0378">Hydrolase</keyword>
<comment type="similarity">
    <text evidence="2 6">Belongs to the AB hydrolase superfamily. Lipase family.</text>
</comment>
<dbReference type="CDD" id="cd00519">
    <property type="entry name" value="Lipase_3"/>
    <property type="match status" value="1"/>
</dbReference>
<dbReference type="InterPro" id="IPR002921">
    <property type="entry name" value="Fungal_lipase-type"/>
</dbReference>
<keyword evidence="10" id="KW-1185">Reference proteome</keyword>
<dbReference type="EC" id="3.1.1.-" evidence="6"/>